<feature type="domain" description="YCII-related" evidence="2">
    <location>
        <begin position="1"/>
        <end position="109"/>
    </location>
</feature>
<dbReference type="PATRIC" id="fig|443610.3.peg.2750"/>
<dbReference type="InterPro" id="IPR011008">
    <property type="entry name" value="Dimeric_a/b-barrel"/>
</dbReference>
<sequence>MRYMMLIHNDDEAYATAPQEVYAEWAAFNEALNKADAVPGLRLKEASAATTVRSRNGKTDVLDGPYIEAREQLAGYFIIDVPSLDEAIAWAQRCPSVKYGSIEIRPIVDPHS</sequence>
<keyword evidence="4" id="KW-1185">Reference proteome</keyword>
<accession>A0A0F5FZB5</accession>
<dbReference type="EMBL" id="JZEX01000023">
    <property type="protein sequence ID" value="KKB13522.1"/>
    <property type="molecule type" value="Genomic_DNA"/>
</dbReference>
<dbReference type="PANTHER" id="PTHR35174">
    <property type="entry name" value="BLL7171 PROTEIN-RELATED"/>
    <property type="match status" value="1"/>
</dbReference>
<dbReference type="PANTHER" id="PTHR35174:SF3">
    <property type="entry name" value="BLL7171 PROTEIN"/>
    <property type="match status" value="1"/>
</dbReference>
<dbReference type="Pfam" id="PF03795">
    <property type="entry name" value="YCII"/>
    <property type="match status" value="1"/>
</dbReference>
<protein>
    <recommendedName>
        <fullName evidence="2">YCII-related domain-containing protein</fullName>
    </recommendedName>
</protein>
<dbReference type="InterPro" id="IPR005545">
    <property type="entry name" value="YCII"/>
</dbReference>
<name>A0A0F5FZB5_9HYPH</name>
<evidence type="ECO:0000313" key="3">
    <source>
        <dbReference type="EMBL" id="KKB13522.1"/>
    </source>
</evidence>
<reference evidence="3 4" key="1">
    <citation type="submission" date="2015-03" db="EMBL/GenBank/DDBJ databases">
        <authorList>
            <person name="Hassan Y.I."/>
            <person name="Lepp D."/>
            <person name="Li X.-Z."/>
            <person name="Zhou T."/>
        </authorList>
    </citation>
    <scope>NUCLEOTIDE SEQUENCE [LARGE SCALE GENOMIC DNA]</scope>
    <source>
        <strain evidence="3 4">BD-c194</strain>
    </source>
</reference>
<dbReference type="Gene3D" id="3.30.70.1060">
    <property type="entry name" value="Dimeric alpha+beta barrel"/>
    <property type="match status" value="1"/>
</dbReference>
<proteinExistence type="inferred from homology"/>
<organism evidence="3 4">
    <name type="scientific">Devosia geojensis</name>
    <dbReference type="NCBI Taxonomy" id="443610"/>
    <lineage>
        <taxon>Bacteria</taxon>
        <taxon>Pseudomonadati</taxon>
        <taxon>Pseudomonadota</taxon>
        <taxon>Alphaproteobacteria</taxon>
        <taxon>Hyphomicrobiales</taxon>
        <taxon>Devosiaceae</taxon>
        <taxon>Devosia</taxon>
    </lineage>
</organism>
<evidence type="ECO:0000256" key="1">
    <source>
        <dbReference type="ARBA" id="ARBA00007689"/>
    </source>
</evidence>
<comment type="caution">
    <text evidence="3">The sequence shown here is derived from an EMBL/GenBank/DDBJ whole genome shotgun (WGS) entry which is preliminary data.</text>
</comment>
<dbReference type="RefSeq" id="WP_046106799.1">
    <property type="nucleotide sequence ID" value="NZ_JZEX01000023.1"/>
</dbReference>
<comment type="similarity">
    <text evidence="1">Belongs to the YciI family.</text>
</comment>
<dbReference type="SUPFAM" id="SSF54909">
    <property type="entry name" value="Dimeric alpha+beta barrel"/>
    <property type="match status" value="1"/>
</dbReference>
<evidence type="ECO:0000313" key="4">
    <source>
        <dbReference type="Proteomes" id="UP000033632"/>
    </source>
</evidence>
<dbReference type="OrthoDB" id="9807535at2"/>
<evidence type="ECO:0000259" key="2">
    <source>
        <dbReference type="Pfam" id="PF03795"/>
    </source>
</evidence>
<dbReference type="STRING" id="443610.VE25_01435"/>
<dbReference type="Proteomes" id="UP000033632">
    <property type="component" value="Unassembled WGS sequence"/>
</dbReference>
<dbReference type="AlphaFoldDB" id="A0A0F5FZB5"/>
<gene>
    <name evidence="3" type="ORF">VE25_01435</name>
</gene>